<gene>
    <name evidence="1" type="ORF">CLF_111782</name>
</gene>
<reference key="2">
    <citation type="submission" date="2011-10" db="EMBL/GenBank/DDBJ databases">
        <title>The genome and transcriptome sequence of Clonorchis sinensis provide insights into the carcinogenic liver fluke.</title>
        <authorList>
            <person name="Wang X."/>
            <person name="Huang Y."/>
            <person name="Chen W."/>
            <person name="Liu H."/>
            <person name="Guo L."/>
            <person name="Chen Y."/>
            <person name="Luo F."/>
            <person name="Zhou W."/>
            <person name="Sun J."/>
            <person name="Mao Q."/>
            <person name="Liang P."/>
            <person name="Zhou C."/>
            <person name="Tian Y."/>
            <person name="Men J."/>
            <person name="Lv X."/>
            <person name="Huang L."/>
            <person name="Zhou J."/>
            <person name="Hu Y."/>
            <person name="Li R."/>
            <person name="Zhang F."/>
            <person name="Lei H."/>
            <person name="Li X."/>
            <person name="Hu X."/>
            <person name="Liang C."/>
            <person name="Xu J."/>
            <person name="Wu Z."/>
            <person name="Yu X."/>
        </authorList>
    </citation>
    <scope>NUCLEOTIDE SEQUENCE</scope>
    <source>
        <strain>Henan</strain>
    </source>
</reference>
<evidence type="ECO:0000313" key="1">
    <source>
        <dbReference type="EMBL" id="GAA53975.1"/>
    </source>
</evidence>
<protein>
    <submittedName>
        <fullName evidence="1">Uncharacterized protein</fullName>
    </submittedName>
</protein>
<name>G7YLZ4_CLOSI</name>
<sequence length="128" mass="14990">MTHKKQYQELERSTKWQLVHVRWIKPETQKVINRTNAFLTTHSWILQENKYHAVLEYPAKMYYGIQAEAVLCARLRLMSIMHAIERDIFGTNAPEQNGHVTEAKHSNLDKTVAIVRRNDPAHLKLSDV</sequence>
<accession>G7YLZ4</accession>
<evidence type="ECO:0000313" key="2">
    <source>
        <dbReference type="Proteomes" id="UP000008909"/>
    </source>
</evidence>
<proteinExistence type="predicted"/>
<reference evidence="1" key="1">
    <citation type="journal article" date="2011" name="Genome Biol.">
        <title>The draft genome of the carcinogenic human liver fluke Clonorchis sinensis.</title>
        <authorList>
            <person name="Wang X."/>
            <person name="Chen W."/>
            <person name="Huang Y."/>
            <person name="Sun J."/>
            <person name="Men J."/>
            <person name="Liu H."/>
            <person name="Luo F."/>
            <person name="Guo L."/>
            <person name="Lv X."/>
            <person name="Deng C."/>
            <person name="Zhou C."/>
            <person name="Fan Y."/>
            <person name="Li X."/>
            <person name="Huang L."/>
            <person name="Hu Y."/>
            <person name="Liang C."/>
            <person name="Hu X."/>
            <person name="Xu J."/>
            <person name="Yu X."/>
        </authorList>
    </citation>
    <scope>NUCLEOTIDE SEQUENCE [LARGE SCALE GENOMIC DNA]</scope>
    <source>
        <strain evidence="1">Henan</strain>
    </source>
</reference>
<keyword evidence="2" id="KW-1185">Reference proteome</keyword>
<dbReference type="Proteomes" id="UP000008909">
    <property type="component" value="Unassembled WGS sequence"/>
</dbReference>
<dbReference type="AlphaFoldDB" id="G7YLZ4"/>
<organism evidence="1 2">
    <name type="scientific">Clonorchis sinensis</name>
    <name type="common">Chinese liver fluke</name>
    <dbReference type="NCBI Taxonomy" id="79923"/>
    <lineage>
        <taxon>Eukaryota</taxon>
        <taxon>Metazoa</taxon>
        <taxon>Spiralia</taxon>
        <taxon>Lophotrochozoa</taxon>
        <taxon>Platyhelminthes</taxon>
        <taxon>Trematoda</taxon>
        <taxon>Digenea</taxon>
        <taxon>Opisthorchiida</taxon>
        <taxon>Opisthorchiata</taxon>
        <taxon>Opisthorchiidae</taxon>
        <taxon>Clonorchis</taxon>
    </lineage>
</organism>
<dbReference type="EMBL" id="DF143671">
    <property type="protein sequence ID" value="GAA53975.1"/>
    <property type="molecule type" value="Genomic_DNA"/>
</dbReference>